<proteinExistence type="predicted"/>
<sequence>MSARYKLSFLLIFSLISALTVTTEATICAQRFWYTPTGYCYCEYGGIRCYTNYAPQRPQPPVANSW</sequence>
<keyword evidence="2" id="KW-1185">Reference proteome</keyword>
<dbReference type="HOGENOM" id="CLU_2834340_0_0_1"/>
<accession>T1HM02</accession>
<dbReference type="Proteomes" id="UP000015103">
    <property type="component" value="Unassembled WGS sequence"/>
</dbReference>
<dbReference type="InParanoid" id="T1HM02"/>
<evidence type="ECO:0000313" key="1">
    <source>
        <dbReference type="EnsemblMetazoa" id="RPRC005076-PA"/>
    </source>
</evidence>
<evidence type="ECO:0000313" key="2">
    <source>
        <dbReference type="Proteomes" id="UP000015103"/>
    </source>
</evidence>
<organism evidence="1 2">
    <name type="scientific">Rhodnius prolixus</name>
    <name type="common">Triatomid bug</name>
    <dbReference type="NCBI Taxonomy" id="13249"/>
    <lineage>
        <taxon>Eukaryota</taxon>
        <taxon>Metazoa</taxon>
        <taxon>Ecdysozoa</taxon>
        <taxon>Arthropoda</taxon>
        <taxon>Hexapoda</taxon>
        <taxon>Insecta</taxon>
        <taxon>Pterygota</taxon>
        <taxon>Neoptera</taxon>
        <taxon>Paraneoptera</taxon>
        <taxon>Hemiptera</taxon>
        <taxon>Heteroptera</taxon>
        <taxon>Panheteroptera</taxon>
        <taxon>Cimicomorpha</taxon>
        <taxon>Reduviidae</taxon>
        <taxon>Triatominae</taxon>
        <taxon>Rhodnius</taxon>
    </lineage>
</organism>
<dbReference type="AlphaFoldDB" id="T1HM02"/>
<dbReference type="EnsemblMetazoa" id="RPRC005076-RA">
    <property type="protein sequence ID" value="RPRC005076-PA"/>
    <property type="gene ID" value="RPRC005076"/>
</dbReference>
<reference evidence="1" key="1">
    <citation type="submission" date="2015-05" db="UniProtKB">
        <authorList>
            <consortium name="EnsemblMetazoa"/>
        </authorList>
    </citation>
    <scope>IDENTIFICATION</scope>
</reference>
<dbReference type="VEuPathDB" id="VectorBase:RPRC005076"/>
<dbReference type="EMBL" id="ACPB03008127">
    <property type="status" value="NOT_ANNOTATED_CDS"/>
    <property type="molecule type" value="Genomic_DNA"/>
</dbReference>
<name>T1HM02_RHOPR</name>
<protein>
    <submittedName>
        <fullName evidence="1">Uncharacterized protein</fullName>
    </submittedName>
</protein>